<proteinExistence type="predicted"/>
<accession>A0ABR0GCQ2</accession>
<dbReference type="GeneID" id="87903705"/>
<dbReference type="RefSeq" id="XP_062742448.1">
    <property type="nucleotide sequence ID" value="XM_062883964.1"/>
</dbReference>
<organism evidence="1 2">
    <name type="scientific">Podospora pseudocomata</name>
    <dbReference type="NCBI Taxonomy" id="2093779"/>
    <lineage>
        <taxon>Eukaryota</taxon>
        <taxon>Fungi</taxon>
        <taxon>Dikarya</taxon>
        <taxon>Ascomycota</taxon>
        <taxon>Pezizomycotina</taxon>
        <taxon>Sordariomycetes</taxon>
        <taxon>Sordariomycetidae</taxon>
        <taxon>Sordariales</taxon>
        <taxon>Podosporaceae</taxon>
        <taxon>Podospora</taxon>
    </lineage>
</organism>
<reference evidence="1 2" key="1">
    <citation type="journal article" date="2023" name="bioRxiv">
        <title>High-quality genome assemblies of four members of thePodospora anserinaspecies complex.</title>
        <authorList>
            <person name="Ament-Velasquez S.L."/>
            <person name="Vogan A.A."/>
            <person name="Wallerman O."/>
            <person name="Hartmann F."/>
            <person name="Gautier V."/>
            <person name="Silar P."/>
            <person name="Giraud T."/>
            <person name="Johannesson H."/>
        </authorList>
    </citation>
    <scope>NUCLEOTIDE SEQUENCE [LARGE SCALE GENOMIC DNA]</scope>
    <source>
        <strain evidence="1 2">CBS 415.72m</strain>
    </source>
</reference>
<evidence type="ECO:0000313" key="2">
    <source>
        <dbReference type="Proteomes" id="UP001323405"/>
    </source>
</evidence>
<gene>
    <name evidence="1" type="ORF">QC762_0083950</name>
</gene>
<dbReference type="EMBL" id="JAFFHA010000007">
    <property type="protein sequence ID" value="KAK4653473.1"/>
    <property type="molecule type" value="Genomic_DNA"/>
</dbReference>
<protein>
    <submittedName>
        <fullName evidence="1">Uncharacterized protein</fullName>
    </submittedName>
</protein>
<evidence type="ECO:0000313" key="1">
    <source>
        <dbReference type="EMBL" id="KAK4653473.1"/>
    </source>
</evidence>
<name>A0ABR0GCQ2_9PEZI</name>
<keyword evidence="2" id="KW-1185">Reference proteome</keyword>
<comment type="caution">
    <text evidence="1">The sequence shown here is derived from an EMBL/GenBank/DDBJ whole genome shotgun (WGS) entry which is preliminary data.</text>
</comment>
<sequence>MAVGGRVPWEQDELEARFGGLWSKGFLKSIIGVLCKKIGMTCVADFRYTIPWFSPSLIRAYEKFSQNDYLLTVALLCDLKLSLRDELFWNAGAVGYDRYRFEEVIEESLDPQWDRECTYYGSFLDGTQVGVCKRVVKQAKVSSQNPL</sequence>
<dbReference type="Proteomes" id="UP001323405">
    <property type="component" value="Unassembled WGS sequence"/>
</dbReference>